<comment type="caution">
    <text evidence="8">The sequence shown here is derived from an EMBL/GenBank/DDBJ whole genome shotgun (WGS) entry which is preliminary data.</text>
</comment>
<dbReference type="Gene3D" id="2.40.10.330">
    <property type="match status" value="1"/>
</dbReference>
<dbReference type="Gene3D" id="3.10.50.40">
    <property type="match status" value="1"/>
</dbReference>
<evidence type="ECO:0000313" key="8">
    <source>
        <dbReference type="EMBL" id="MFC3701499.1"/>
    </source>
</evidence>
<name>A0ABV7WSY7_9GAMM</name>
<proteinExistence type="inferred from homology"/>
<organism evidence="8 9">
    <name type="scientific">Reinekea marina</name>
    <dbReference type="NCBI Taxonomy" id="1310421"/>
    <lineage>
        <taxon>Bacteria</taxon>
        <taxon>Pseudomonadati</taxon>
        <taxon>Pseudomonadota</taxon>
        <taxon>Gammaproteobacteria</taxon>
        <taxon>Oceanospirillales</taxon>
        <taxon>Saccharospirillaceae</taxon>
        <taxon>Reinekea</taxon>
    </lineage>
</organism>
<dbReference type="Pfam" id="PF00254">
    <property type="entry name" value="FKBP_C"/>
    <property type="match status" value="1"/>
</dbReference>
<protein>
    <recommendedName>
        <fullName evidence="6">Peptidyl-prolyl cis-trans isomerase</fullName>
        <ecNumber evidence="6">5.2.1.8</ecNumber>
    </recommendedName>
</protein>
<dbReference type="Proteomes" id="UP001595710">
    <property type="component" value="Unassembled WGS sequence"/>
</dbReference>
<dbReference type="SUPFAM" id="SSF54534">
    <property type="entry name" value="FKBP-like"/>
    <property type="match status" value="1"/>
</dbReference>
<evidence type="ECO:0000256" key="2">
    <source>
        <dbReference type="ARBA" id="ARBA00006577"/>
    </source>
</evidence>
<dbReference type="PANTHER" id="PTHR47861:SF4">
    <property type="entry name" value="FKBP-TYPE 16 KDA PEPTIDYL-PROLYL CIS-TRANS ISOMERASE"/>
    <property type="match status" value="1"/>
</dbReference>
<evidence type="ECO:0000259" key="7">
    <source>
        <dbReference type="PROSITE" id="PS50059"/>
    </source>
</evidence>
<dbReference type="EMBL" id="JBHRYN010000009">
    <property type="protein sequence ID" value="MFC3701499.1"/>
    <property type="molecule type" value="Genomic_DNA"/>
</dbReference>
<evidence type="ECO:0000256" key="6">
    <source>
        <dbReference type="RuleBase" id="RU003915"/>
    </source>
</evidence>
<dbReference type="RefSeq" id="WP_377362654.1">
    <property type="nucleotide sequence ID" value="NZ_JBHRYN010000009.1"/>
</dbReference>
<dbReference type="GO" id="GO:0003755">
    <property type="term" value="F:peptidyl-prolyl cis-trans isomerase activity"/>
    <property type="evidence" value="ECO:0007669"/>
    <property type="project" value="UniProtKB-EC"/>
</dbReference>
<dbReference type="EC" id="5.2.1.8" evidence="6"/>
<evidence type="ECO:0000256" key="3">
    <source>
        <dbReference type="ARBA" id="ARBA00023110"/>
    </source>
</evidence>
<keyword evidence="4 5" id="KW-0413">Isomerase</keyword>
<reference evidence="9" key="1">
    <citation type="journal article" date="2019" name="Int. J. Syst. Evol. Microbiol.">
        <title>The Global Catalogue of Microorganisms (GCM) 10K type strain sequencing project: providing services to taxonomists for standard genome sequencing and annotation.</title>
        <authorList>
            <consortium name="The Broad Institute Genomics Platform"/>
            <consortium name="The Broad Institute Genome Sequencing Center for Infectious Disease"/>
            <person name="Wu L."/>
            <person name="Ma J."/>
        </authorList>
    </citation>
    <scope>NUCLEOTIDE SEQUENCE [LARGE SCALE GENOMIC DNA]</scope>
    <source>
        <strain evidence="9">CECT 8288</strain>
    </source>
</reference>
<dbReference type="InterPro" id="IPR048261">
    <property type="entry name" value="SlpA/SlyD-like_ins_sf"/>
</dbReference>
<comment type="similarity">
    <text evidence="2 6">Belongs to the FKBP-type PPIase family.</text>
</comment>
<sequence>MQVHDHSKVTLHFSLNLEDGQTVDSTYEADPATLSIGDGSLPEGFEKHLLGMAAGETKAVVVPPEEAFGQPNPANIQRFKKEQFAQTGELEIGMMMSFKDAGDNELPGMISEINGDVVMVDFNHPLAGKPLNFKVDVIAVEDANGGH</sequence>
<dbReference type="PANTHER" id="PTHR47861">
    <property type="entry name" value="FKBP-TYPE PEPTIDYL-PROLYL CIS-TRANS ISOMERASE SLYD"/>
    <property type="match status" value="1"/>
</dbReference>
<dbReference type="PROSITE" id="PS50059">
    <property type="entry name" value="FKBP_PPIASE"/>
    <property type="match status" value="1"/>
</dbReference>
<dbReference type="NCBIfam" id="NF011676">
    <property type="entry name" value="PRK15095.1"/>
    <property type="match status" value="1"/>
</dbReference>
<gene>
    <name evidence="8" type="primary">fkpB</name>
    <name evidence="8" type="ORF">ACFOND_07625</name>
</gene>
<evidence type="ECO:0000256" key="5">
    <source>
        <dbReference type="PROSITE-ProRule" id="PRU00277"/>
    </source>
</evidence>
<dbReference type="InterPro" id="IPR046357">
    <property type="entry name" value="PPIase_dom_sf"/>
</dbReference>
<keyword evidence="9" id="KW-1185">Reference proteome</keyword>
<evidence type="ECO:0000313" key="9">
    <source>
        <dbReference type="Proteomes" id="UP001595710"/>
    </source>
</evidence>
<keyword evidence="3 5" id="KW-0697">Rotamase</keyword>
<comment type="catalytic activity">
    <reaction evidence="1 5 6">
        <text>[protein]-peptidylproline (omega=180) = [protein]-peptidylproline (omega=0)</text>
        <dbReference type="Rhea" id="RHEA:16237"/>
        <dbReference type="Rhea" id="RHEA-COMP:10747"/>
        <dbReference type="Rhea" id="RHEA-COMP:10748"/>
        <dbReference type="ChEBI" id="CHEBI:83833"/>
        <dbReference type="ChEBI" id="CHEBI:83834"/>
        <dbReference type="EC" id="5.2.1.8"/>
    </reaction>
</comment>
<dbReference type="InterPro" id="IPR001179">
    <property type="entry name" value="PPIase_FKBP_dom"/>
</dbReference>
<feature type="domain" description="PPIase FKBP-type" evidence="7">
    <location>
        <begin position="6"/>
        <end position="70"/>
    </location>
</feature>
<accession>A0ABV7WSY7</accession>
<evidence type="ECO:0000256" key="1">
    <source>
        <dbReference type="ARBA" id="ARBA00000971"/>
    </source>
</evidence>
<evidence type="ECO:0000256" key="4">
    <source>
        <dbReference type="ARBA" id="ARBA00023235"/>
    </source>
</evidence>